<evidence type="ECO:0000256" key="3">
    <source>
        <dbReference type="ARBA" id="ARBA00022630"/>
    </source>
</evidence>
<reference evidence="9" key="1">
    <citation type="submission" date="2021-02" db="EMBL/GenBank/DDBJ databases">
        <authorList>
            <person name="Nowell W R."/>
        </authorList>
    </citation>
    <scope>NUCLEOTIDE SEQUENCE</scope>
</reference>
<comment type="similarity">
    <text evidence="2">Belongs to the FAD-binding monooxygenase family.</text>
</comment>
<proteinExistence type="inferred from homology"/>
<accession>A0A820A0I8</accession>
<comment type="cofactor">
    <cofactor evidence="1">
        <name>FAD</name>
        <dbReference type="ChEBI" id="CHEBI:57692"/>
    </cofactor>
</comment>
<evidence type="ECO:0000256" key="7">
    <source>
        <dbReference type="ARBA" id="ARBA00023033"/>
    </source>
</evidence>
<dbReference type="EMBL" id="CAJOAZ010008114">
    <property type="protein sequence ID" value="CAF4177662.1"/>
    <property type="molecule type" value="Genomic_DNA"/>
</dbReference>
<dbReference type="InterPro" id="IPR036188">
    <property type="entry name" value="FAD/NAD-bd_sf"/>
</dbReference>
<comment type="caution">
    <text evidence="9">The sequence shown here is derived from an EMBL/GenBank/DDBJ whole genome shotgun (WGS) entry which is preliminary data.</text>
</comment>
<name>A0A820A0I8_9BILA</name>
<dbReference type="InterPro" id="IPR050775">
    <property type="entry name" value="FAD-binding_Monooxygenases"/>
</dbReference>
<evidence type="ECO:0000256" key="1">
    <source>
        <dbReference type="ARBA" id="ARBA00001974"/>
    </source>
</evidence>
<evidence type="ECO:0000256" key="6">
    <source>
        <dbReference type="ARBA" id="ARBA00023002"/>
    </source>
</evidence>
<keyword evidence="6" id="KW-0560">Oxidoreductase</keyword>
<dbReference type="PANTHER" id="PTHR43098">
    <property type="entry name" value="L-ORNITHINE N(5)-MONOOXYGENASE-RELATED"/>
    <property type="match status" value="1"/>
</dbReference>
<keyword evidence="3" id="KW-0285">Flavoprotein</keyword>
<evidence type="ECO:0000256" key="5">
    <source>
        <dbReference type="ARBA" id="ARBA00022857"/>
    </source>
</evidence>
<evidence type="ECO:0000313" key="9">
    <source>
        <dbReference type="EMBL" id="CAF4177662.1"/>
    </source>
</evidence>
<keyword evidence="4" id="KW-0274">FAD</keyword>
<dbReference type="AlphaFoldDB" id="A0A820A0I8"/>
<dbReference type="GO" id="GO:0004497">
    <property type="term" value="F:monooxygenase activity"/>
    <property type="evidence" value="ECO:0007669"/>
    <property type="project" value="UniProtKB-KW"/>
</dbReference>
<keyword evidence="5" id="KW-0521">NADP</keyword>
<dbReference type="Gene3D" id="3.50.50.60">
    <property type="entry name" value="FAD/NAD(P)-binding domain"/>
    <property type="match status" value="1"/>
</dbReference>
<dbReference type="PANTHER" id="PTHR43098:SF3">
    <property type="entry name" value="L-ORNITHINE N(5)-MONOOXYGENASE-RELATED"/>
    <property type="match status" value="1"/>
</dbReference>
<gene>
    <name evidence="8" type="ORF">OKA104_LOCUS28387</name>
    <name evidence="9" type="ORF">OXD698_LOCUS39540</name>
</gene>
<dbReference type="Proteomes" id="UP000663844">
    <property type="component" value="Unassembled WGS sequence"/>
</dbReference>
<evidence type="ECO:0000256" key="2">
    <source>
        <dbReference type="ARBA" id="ARBA00010139"/>
    </source>
</evidence>
<evidence type="ECO:0000313" key="8">
    <source>
        <dbReference type="EMBL" id="CAF3976127.1"/>
    </source>
</evidence>
<evidence type="ECO:0008006" key="11">
    <source>
        <dbReference type="Google" id="ProtNLM"/>
    </source>
</evidence>
<dbReference type="SUPFAM" id="SSF51905">
    <property type="entry name" value="FAD/NAD(P)-binding domain"/>
    <property type="match status" value="1"/>
</dbReference>
<evidence type="ECO:0000313" key="10">
    <source>
        <dbReference type="Proteomes" id="UP000663844"/>
    </source>
</evidence>
<protein>
    <recommendedName>
        <fullName evidence="11">Flavin-containing monooxygenase</fullName>
    </recommendedName>
</protein>
<dbReference type="Proteomes" id="UP000663881">
    <property type="component" value="Unassembled WGS sequence"/>
</dbReference>
<sequence length="214" mass="24550">MVSDVIKRPCSGTDYYETFNRDNITLVNLRYKGIDEIQTIGVRVGSKTYEVNDIVLALGFDAFTSALFNIDIHGRSSKTPREKWKKGWRTYIGLMIADFPNLFTISGPGAPSDLANMVPHIEQHIKWITKRLQYLRMHHIKMREPTLKAENTCVNHVNDVVETTLFRTSKSIYNGANIPGKPRVFIPYVGGFDIYMEKCEKIAINNYEGFHLMK</sequence>
<keyword evidence="7" id="KW-0503">Monooxygenase</keyword>
<dbReference type="EMBL" id="CAJOAY010002742">
    <property type="protein sequence ID" value="CAF3976127.1"/>
    <property type="molecule type" value="Genomic_DNA"/>
</dbReference>
<evidence type="ECO:0000256" key="4">
    <source>
        <dbReference type="ARBA" id="ARBA00022827"/>
    </source>
</evidence>
<organism evidence="9 10">
    <name type="scientific">Adineta steineri</name>
    <dbReference type="NCBI Taxonomy" id="433720"/>
    <lineage>
        <taxon>Eukaryota</taxon>
        <taxon>Metazoa</taxon>
        <taxon>Spiralia</taxon>
        <taxon>Gnathifera</taxon>
        <taxon>Rotifera</taxon>
        <taxon>Eurotatoria</taxon>
        <taxon>Bdelloidea</taxon>
        <taxon>Adinetida</taxon>
        <taxon>Adinetidae</taxon>
        <taxon>Adineta</taxon>
    </lineage>
</organism>